<comment type="caution">
    <text evidence="3">The sequence shown here is derived from an EMBL/GenBank/DDBJ whole genome shotgun (WGS) entry which is preliminary data.</text>
</comment>
<feature type="domain" description="YCII-related" evidence="2">
    <location>
        <begin position="3"/>
        <end position="114"/>
    </location>
</feature>
<dbReference type="Pfam" id="PF03795">
    <property type="entry name" value="YCII"/>
    <property type="match status" value="1"/>
</dbReference>
<sequence>MSKYLVLIYEDESAYASASPAELEEVFADHVAFQEIAGDARLGGHALTPTSTATSIRRGPDGDFVLTDGPFAEAKEALGGFYLIEAPDLDAAIALARRVPARYGGVEVRPIQVFE</sequence>
<gene>
    <name evidence="3" type="ORF">ACFYTF_15800</name>
</gene>
<reference evidence="3 4" key="1">
    <citation type="submission" date="2024-10" db="EMBL/GenBank/DDBJ databases">
        <title>The Natural Products Discovery Center: Release of the First 8490 Sequenced Strains for Exploring Actinobacteria Biosynthetic Diversity.</title>
        <authorList>
            <person name="Kalkreuter E."/>
            <person name="Kautsar S.A."/>
            <person name="Yang D."/>
            <person name="Bader C.D."/>
            <person name="Teijaro C.N."/>
            <person name="Fluegel L."/>
            <person name="Davis C.M."/>
            <person name="Simpson J.R."/>
            <person name="Lauterbach L."/>
            <person name="Steele A.D."/>
            <person name="Gui C."/>
            <person name="Meng S."/>
            <person name="Li G."/>
            <person name="Viehrig K."/>
            <person name="Ye F."/>
            <person name="Su P."/>
            <person name="Kiefer A.F."/>
            <person name="Nichols A."/>
            <person name="Cepeda A.J."/>
            <person name="Yan W."/>
            <person name="Fan B."/>
            <person name="Jiang Y."/>
            <person name="Adhikari A."/>
            <person name="Zheng C.-J."/>
            <person name="Schuster L."/>
            <person name="Cowan T.M."/>
            <person name="Smanski M.J."/>
            <person name="Chevrette M.G."/>
            <person name="De Carvalho L.P.S."/>
            <person name="Shen B."/>
        </authorList>
    </citation>
    <scope>NUCLEOTIDE SEQUENCE [LARGE SCALE GENOMIC DNA]</scope>
    <source>
        <strain evidence="3 4">NPDC004045</strain>
    </source>
</reference>
<protein>
    <submittedName>
        <fullName evidence="3">YciI family protein</fullName>
    </submittedName>
</protein>
<proteinExistence type="inferred from homology"/>
<dbReference type="InterPro" id="IPR005545">
    <property type="entry name" value="YCII"/>
</dbReference>
<dbReference type="RefSeq" id="WP_387700871.1">
    <property type="nucleotide sequence ID" value="NZ_JBIAMX010000008.1"/>
</dbReference>
<dbReference type="Proteomes" id="UP001601444">
    <property type="component" value="Unassembled WGS sequence"/>
</dbReference>
<organism evidence="3 4">
    <name type="scientific">Nocardia thailandica</name>
    <dbReference type="NCBI Taxonomy" id="257275"/>
    <lineage>
        <taxon>Bacteria</taxon>
        <taxon>Bacillati</taxon>
        <taxon>Actinomycetota</taxon>
        <taxon>Actinomycetes</taxon>
        <taxon>Mycobacteriales</taxon>
        <taxon>Nocardiaceae</taxon>
        <taxon>Nocardia</taxon>
    </lineage>
</organism>
<evidence type="ECO:0000313" key="3">
    <source>
        <dbReference type="EMBL" id="MFF0544294.1"/>
    </source>
</evidence>
<name>A0ABW6PPF9_9NOCA</name>
<evidence type="ECO:0000256" key="1">
    <source>
        <dbReference type="ARBA" id="ARBA00007689"/>
    </source>
</evidence>
<evidence type="ECO:0000259" key="2">
    <source>
        <dbReference type="Pfam" id="PF03795"/>
    </source>
</evidence>
<dbReference type="PANTHER" id="PTHR35174:SF3">
    <property type="entry name" value="BLL7171 PROTEIN"/>
    <property type="match status" value="1"/>
</dbReference>
<keyword evidence="4" id="KW-1185">Reference proteome</keyword>
<dbReference type="Gene3D" id="3.30.70.1060">
    <property type="entry name" value="Dimeric alpha+beta barrel"/>
    <property type="match status" value="1"/>
</dbReference>
<dbReference type="PANTHER" id="PTHR35174">
    <property type="entry name" value="BLL7171 PROTEIN-RELATED"/>
    <property type="match status" value="1"/>
</dbReference>
<evidence type="ECO:0000313" key="4">
    <source>
        <dbReference type="Proteomes" id="UP001601444"/>
    </source>
</evidence>
<dbReference type="InterPro" id="IPR011008">
    <property type="entry name" value="Dimeric_a/b-barrel"/>
</dbReference>
<dbReference type="SUPFAM" id="SSF54909">
    <property type="entry name" value="Dimeric alpha+beta barrel"/>
    <property type="match status" value="1"/>
</dbReference>
<comment type="similarity">
    <text evidence="1">Belongs to the YciI family.</text>
</comment>
<dbReference type="EMBL" id="JBIAMX010000008">
    <property type="protein sequence ID" value="MFF0544294.1"/>
    <property type="molecule type" value="Genomic_DNA"/>
</dbReference>
<accession>A0ABW6PPF9</accession>